<dbReference type="AlphaFoldDB" id="A0A1V8M2T6"/>
<dbReference type="InterPro" id="IPR017550">
    <property type="entry name" value="Formylmethanofuran_DH_suC"/>
</dbReference>
<dbReference type="GO" id="GO:0018493">
    <property type="term" value="F:formylmethanofuran dehydrogenase activity"/>
    <property type="evidence" value="ECO:0007669"/>
    <property type="project" value="InterPro"/>
</dbReference>
<name>A0A1V8M2T6_9GAMM</name>
<dbReference type="CDD" id="cd00980">
    <property type="entry name" value="FwdC/FmdC"/>
    <property type="match status" value="1"/>
</dbReference>
<dbReference type="STRING" id="1420851.AU255_16900"/>
<dbReference type="GO" id="GO:0015948">
    <property type="term" value="P:methanogenesis"/>
    <property type="evidence" value="ECO:0007669"/>
    <property type="project" value="InterPro"/>
</dbReference>
<dbReference type="PANTHER" id="PTHR39673:SF5">
    <property type="entry name" value="TUNGSTEN-CONTAINING FORMYLMETHANOFURAN DEHYDROGENASE 2 SUBUNIT C"/>
    <property type="match status" value="1"/>
</dbReference>
<gene>
    <name evidence="2" type="ORF">AU255_16900</name>
</gene>
<evidence type="ECO:0000259" key="1">
    <source>
        <dbReference type="Pfam" id="PF01493"/>
    </source>
</evidence>
<dbReference type="RefSeq" id="WP_080524091.1">
    <property type="nucleotide sequence ID" value="NZ_LPUF01000003.1"/>
</dbReference>
<dbReference type="InterPro" id="IPR002489">
    <property type="entry name" value="Glu_synth_asu_C"/>
</dbReference>
<sequence length="270" mass="28770">MSALTFTVKQETAQRVDMSPLVCQLLTNKSVAEIAGIELQNGKRKIRADALFEITGSDTQNIIIKNSFAKLDFIAKELQDGNMTVEGDAGAYLAIGMKSGAVTVNGDAGLYAACEMKNGLLTINGNAGDFLGAALPGNKQGMKGGTVIVKGNVGQRAGDHMRRGTMLIEGNAGDYCASRMIAGTIAVMGSTGRFLGYAMQRGTLLLWQHPTLSATFNDCGSHTLAFLPIMFKSFAKLDSRFADPTQAFDRVQRFGGDMAEKGRAEVLVKL</sequence>
<proteinExistence type="predicted"/>
<comment type="caution">
    <text evidence="2">The sequence shown here is derived from an EMBL/GenBank/DDBJ whole genome shotgun (WGS) entry which is preliminary data.</text>
</comment>
<reference evidence="2 3" key="1">
    <citation type="submission" date="2015-12" db="EMBL/GenBank/DDBJ databases">
        <authorList>
            <person name="Shamseldin A."/>
            <person name="Moawad H."/>
            <person name="Abd El-Rahim W.M."/>
            <person name="Sadowsky M.J."/>
        </authorList>
    </citation>
    <scope>NUCLEOTIDE SEQUENCE [LARGE SCALE GENOMIC DNA]</scope>
    <source>
        <strain evidence="2 3">WF1</strain>
    </source>
</reference>
<keyword evidence="3" id="KW-1185">Reference proteome</keyword>
<accession>A0A1V8M2T6</accession>
<dbReference type="Pfam" id="PF01493">
    <property type="entry name" value="GXGXG"/>
    <property type="match status" value="1"/>
</dbReference>
<dbReference type="SUPFAM" id="SSF69336">
    <property type="entry name" value="Alpha subunit of glutamate synthase, C-terminal domain"/>
    <property type="match status" value="1"/>
</dbReference>
<dbReference type="PANTHER" id="PTHR39673">
    <property type="entry name" value="TUNGSTEN FORMYLMETHANOFURAN DEHYDROGENASE, SUBUNIT C (FWDC)"/>
    <property type="match status" value="1"/>
</dbReference>
<protein>
    <submittedName>
        <fullName evidence="2">Formylmethanofuran dehydrogenase subunit C</fullName>
    </submittedName>
</protein>
<organism evidence="2 3">
    <name type="scientific">Methyloprofundus sedimenti</name>
    <dbReference type="NCBI Taxonomy" id="1420851"/>
    <lineage>
        <taxon>Bacteria</taxon>
        <taxon>Pseudomonadati</taxon>
        <taxon>Pseudomonadota</taxon>
        <taxon>Gammaproteobacteria</taxon>
        <taxon>Methylococcales</taxon>
        <taxon>Methylococcaceae</taxon>
        <taxon>Methyloprofundus</taxon>
    </lineage>
</organism>
<dbReference type="Gene3D" id="2.160.20.60">
    <property type="entry name" value="Glutamate synthase, alpha subunit, C-terminal domain"/>
    <property type="match status" value="1"/>
</dbReference>
<dbReference type="InterPro" id="IPR036485">
    <property type="entry name" value="Glu_synth_asu_C_sf"/>
</dbReference>
<dbReference type="Proteomes" id="UP000191980">
    <property type="component" value="Unassembled WGS sequence"/>
</dbReference>
<dbReference type="NCBIfam" id="TIGR03122">
    <property type="entry name" value="one_C_dehyd_C"/>
    <property type="match status" value="1"/>
</dbReference>
<evidence type="ECO:0000313" key="3">
    <source>
        <dbReference type="Proteomes" id="UP000191980"/>
    </source>
</evidence>
<feature type="domain" description="Glutamate synthase alpha subunit C-terminal" evidence="1">
    <location>
        <begin position="63"/>
        <end position="208"/>
    </location>
</feature>
<evidence type="ECO:0000313" key="2">
    <source>
        <dbReference type="EMBL" id="OQK15867.1"/>
    </source>
</evidence>
<dbReference type="EMBL" id="LPUF01000003">
    <property type="protein sequence ID" value="OQK15867.1"/>
    <property type="molecule type" value="Genomic_DNA"/>
</dbReference>
<dbReference type="OrthoDB" id="8562860at2"/>
<dbReference type="GO" id="GO:0046914">
    <property type="term" value="F:transition metal ion binding"/>
    <property type="evidence" value="ECO:0007669"/>
    <property type="project" value="InterPro"/>
</dbReference>